<comment type="caution">
    <text evidence="7">The sequence shown here is derived from an EMBL/GenBank/DDBJ whole genome shotgun (WGS) entry which is preliminary data.</text>
</comment>
<comment type="similarity">
    <text evidence="1">Belongs to the protein kinase superfamily. STE Ser/Thr protein kinase family. MAP kinase kinase kinase subfamily.</text>
</comment>
<evidence type="ECO:0000256" key="2">
    <source>
        <dbReference type="ARBA" id="ARBA00022679"/>
    </source>
</evidence>
<evidence type="ECO:0000256" key="4">
    <source>
        <dbReference type="ARBA" id="ARBA00022777"/>
    </source>
</evidence>
<protein>
    <recommendedName>
        <fullName evidence="6">Protein kinase domain-containing protein</fullName>
    </recommendedName>
</protein>
<reference evidence="7" key="2">
    <citation type="submission" date="2021-12" db="EMBL/GenBank/DDBJ databases">
        <title>Resequencing data analysis of finger millet.</title>
        <authorList>
            <person name="Hatakeyama M."/>
            <person name="Aluri S."/>
            <person name="Balachadran M.T."/>
            <person name="Sivarajan S.R."/>
            <person name="Poveda L."/>
            <person name="Shimizu-Inatsugi R."/>
            <person name="Schlapbach R."/>
            <person name="Sreeman S.M."/>
            <person name="Shimizu K.K."/>
        </authorList>
    </citation>
    <scope>NUCLEOTIDE SEQUENCE</scope>
</reference>
<evidence type="ECO:0000256" key="5">
    <source>
        <dbReference type="ARBA" id="ARBA00022840"/>
    </source>
</evidence>
<dbReference type="GO" id="GO:0005737">
    <property type="term" value="C:cytoplasm"/>
    <property type="evidence" value="ECO:0007669"/>
    <property type="project" value="TreeGrafter"/>
</dbReference>
<keyword evidence="5" id="KW-0067">ATP-binding</keyword>
<keyword evidence="8" id="KW-1185">Reference proteome</keyword>
<dbReference type="InterPro" id="IPR011009">
    <property type="entry name" value="Kinase-like_dom_sf"/>
</dbReference>
<reference evidence="7" key="1">
    <citation type="journal article" date="2018" name="DNA Res.">
        <title>Multiple hybrid de novo genome assembly of finger millet, an orphan allotetraploid crop.</title>
        <authorList>
            <person name="Hatakeyama M."/>
            <person name="Aluri S."/>
            <person name="Balachadran M.T."/>
            <person name="Sivarajan S.R."/>
            <person name="Patrignani A."/>
            <person name="Gruter S."/>
            <person name="Poveda L."/>
            <person name="Shimizu-Inatsugi R."/>
            <person name="Baeten J."/>
            <person name="Francoijs K.J."/>
            <person name="Nataraja K.N."/>
            <person name="Reddy Y.A.N."/>
            <person name="Phadnis S."/>
            <person name="Ravikumar R.L."/>
            <person name="Schlapbach R."/>
            <person name="Sreeman S.M."/>
            <person name="Shimizu K.K."/>
        </authorList>
    </citation>
    <scope>NUCLEOTIDE SEQUENCE</scope>
</reference>
<accession>A0AAV5BKZ1</accession>
<dbReference type="PANTHER" id="PTHR48016">
    <property type="entry name" value="MAP KINASE KINASE KINASE SSK2-RELATED-RELATED"/>
    <property type="match status" value="1"/>
</dbReference>
<keyword evidence="4" id="KW-0418">Kinase</keyword>
<feature type="domain" description="Protein kinase" evidence="6">
    <location>
        <begin position="1"/>
        <end position="80"/>
    </location>
</feature>
<dbReference type="InterPro" id="IPR000719">
    <property type="entry name" value="Prot_kinase_dom"/>
</dbReference>
<dbReference type="GO" id="GO:0004709">
    <property type="term" value="F:MAP kinase kinase kinase activity"/>
    <property type="evidence" value="ECO:0007669"/>
    <property type="project" value="TreeGrafter"/>
</dbReference>
<evidence type="ECO:0000256" key="3">
    <source>
        <dbReference type="ARBA" id="ARBA00022741"/>
    </source>
</evidence>
<evidence type="ECO:0000313" key="7">
    <source>
        <dbReference type="EMBL" id="GJM86983.1"/>
    </source>
</evidence>
<dbReference type="InterPro" id="IPR050538">
    <property type="entry name" value="MAP_kinase_kinase_kinase"/>
</dbReference>
<organism evidence="7 8">
    <name type="scientific">Eleusine coracana subsp. coracana</name>
    <dbReference type="NCBI Taxonomy" id="191504"/>
    <lineage>
        <taxon>Eukaryota</taxon>
        <taxon>Viridiplantae</taxon>
        <taxon>Streptophyta</taxon>
        <taxon>Embryophyta</taxon>
        <taxon>Tracheophyta</taxon>
        <taxon>Spermatophyta</taxon>
        <taxon>Magnoliopsida</taxon>
        <taxon>Liliopsida</taxon>
        <taxon>Poales</taxon>
        <taxon>Poaceae</taxon>
        <taxon>PACMAD clade</taxon>
        <taxon>Chloridoideae</taxon>
        <taxon>Cynodonteae</taxon>
        <taxon>Eleusininae</taxon>
        <taxon>Eleusine</taxon>
    </lineage>
</organism>
<keyword evidence="2" id="KW-0808">Transferase</keyword>
<dbReference type="SUPFAM" id="SSF56112">
    <property type="entry name" value="Protein kinase-like (PK-like)"/>
    <property type="match status" value="1"/>
</dbReference>
<keyword evidence="3" id="KW-0547">Nucleotide-binding</keyword>
<dbReference type="PANTHER" id="PTHR48016:SF57">
    <property type="entry name" value="MAP KINASE SUPERFAMILY PROTEIN-RELATED"/>
    <property type="match status" value="1"/>
</dbReference>
<dbReference type="Proteomes" id="UP001054889">
    <property type="component" value="Unassembled WGS sequence"/>
</dbReference>
<sequence>MFKMSILSQAKSSRGTVYFNWDLSDTSWFRLSEIKLVAKAKPHGPPADIWSLGCTVLEMLTGNVPYPDMEWNYFAHIDAD</sequence>
<name>A0AAV5BKZ1_ELECO</name>
<dbReference type="Pfam" id="PF00069">
    <property type="entry name" value="Pkinase"/>
    <property type="match status" value="1"/>
</dbReference>
<proteinExistence type="inferred from homology"/>
<evidence type="ECO:0000313" key="8">
    <source>
        <dbReference type="Proteomes" id="UP001054889"/>
    </source>
</evidence>
<dbReference type="Gene3D" id="1.10.510.10">
    <property type="entry name" value="Transferase(Phosphotransferase) domain 1"/>
    <property type="match status" value="1"/>
</dbReference>
<dbReference type="AlphaFoldDB" id="A0AAV5BKZ1"/>
<gene>
    <name evidence="7" type="primary">ga02892</name>
    <name evidence="7" type="ORF">PR202_ga02892</name>
</gene>
<evidence type="ECO:0000256" key="1">
    <source>
        <dbReference type="ARBA" id="ARBA00006529"/>
    </source>
</evidence>
<dbReference type="EMBL" id="BQKI01000001">
    <property type="protein sequence ID" value="GJM86983.1"/>
    <property type="molecule type" value="Genomic_DNA"/>
</dbReference>
<evidence type="ECO:0000259" key="6">
    <source>
        <dbReference type="PROSITE" id="PS50011"/>
    </source>
</evidence>
<dbReference type="PROSITE" id="PS50011">
    <property type="entry name" value="PROTEIN_KINASE_DOM"/>
    <property type="match status" value="1"/>
</dbReference>
<dbReference type="GO" id="GO:0005524">
    <property type="term" value="F:ATP binding"/>
    <property type="evidence" value="ECO:0007669"/>
    <property type="project" value="UniProtKB-KW"/>
</dbReference>